<evidence type="ECO:0000256" key="2">
    <source>
        <dbReference type="ARBA" id="ARBA00022729"/>
    </source>
</evidence>
<evidence type="ECO:0000256" key="1">
    <source>
        <dbReference type="ARBA" id="ARBA00022692"/>
    </source>
</evidence>
<keyword evidence="2" id="KW-0732">Signal</keyword>
<keyword evidence="6 13" id="KW-0261">Viral envelope protein</keyword>
<dbReference type="EMBL" id="MW353130">
    <property type="protein sequence ID" value="QQL08860.1"/>
    <property type="molecule type" value="Genomic_DNA"/>
</dbReference>
<accession>A0A7T7DEW7</accession>
<comment type="function">
    <text evidence="10">Envelope glycoprotein necessary for proper maturation of gM and modulation of its membrane fusion activity. Also plays a critical role in virion morphogenesis.</text>
</comment>
<keyword evidence="1 11" id="KW-0812">Transmembrane</keyword>
<sequence length="86" mass="9975">MEIVFLLSIIFSVYAFDDDRLDYSRAEARRQFWSSSCSARGININTPSTSAVLFYISLVTVGVAIFCYSYRTCLRMVSRELRQMQH</sequence>
<evidence type="ECO:0000256" key="10">
    <source>
        <dbReference type="ARBA" id="ARBA00034089"/>
    </source>
</evidence>
<dbReference type="Pfam" id="PF05702">
    <property type="entry name" value="Herpes_UL49_5"/>
    <property type="match status" value="1"/>
</dbReference>
<evidence type="ECO:0000256" key="9">
    <source>
        <dbReference type="ARBA" id="ARBA00023157"/>
    </source>
</evidence>
<evidence type="ECO:0000259" key="12">
    <source>
        <dbReference type="Pfam" id="PF05702"/>
    </source>
</evidence>
<evidence type="ECO:0000256" key="6">
    <source>
        <dbReference type="ARBA" id="ARBA00022879"/>
    </source>
</evidence>
<evidence type="ECO:0000313" key="13">
    <source>
        <dbReference type="EMBL" id="QQL08860.1"/>
    </source>
</evidence>
<evidence type="ECO:0000256" key="5">
    <source>
        <dbReference type="ARBA" id="ARBA00022870"/>
    </source>
</evidence>
<evidence type="ECO:0000256" key="7">
    <source>
        <dbReference type="ARBA" id="ARBA00022989"/>
    </source>
</evidence>
<evidence type="ECO:0000256" key="4">
    <source>
        <dbReference type="ARBA" id="ARBA00022844"/>
    </source>
</evidence>
<organism evidence="13">
    <name type="scientific">Canid alphaherpesvirus 1</name>
    <dbReference type="NCBI Taxonomy" id="170325"/>
    <lineage>
        <taxon>Viruses</taxon>
        <taxon>Duplodnaviria</taxon>
        <taxon>Heunggongvirae</taxon>
        <taxon>Peploviricota</taxon>
        <taxon>Herviviricetes</taxon>
        <taxon>Herpesvirales</taxon>
        <taxon>Orthoherpesviridae</taxon>
        <taxon>Alphaherpesvirinae</taxon>
        <taxon>Varicellovirus</taxon>
        <taxon>Varicellovirus canidalpha1</taxon>
    </lineage>
</organism>
<evidence type="ECO:0000256" key="3">
    <source>
        <dbReference type="ARBA" id="ARBA00022812"/>
    </source>
</evidence>
<evidence type="ECO:0000313" key="14">
    <source>
        <dbReference type="EMBL" id="QQL09461.1"/>
    </source>
</evidence>
<feature type="domain" description="Envelope glycoprotein N" evidence="12">
    <location>
        <begin position="2"/>
        <end position="81"/>
    </location>
</feature>
<keyword evidence="4" id="KW-0946">Virion</keyword>
<dbReference type="OrthoDB" id="28642at10239"/>
<evidence type="ECO:0000256" key="11">
    <source>
        <dbReference type="SAM" id="Phobius"/>
    </source>
</evidence>
<gene>
    <name evidence="13" type="primary">UL49A</name>
    <name evidence="13" type="ORF">A8B60_gp09</name>
</gene>
<keyword evidence="9" id="KW-1015">Disulfide bond</keyword>
<name>A0A7T7DEW7_9ALPH</name>
<keyword evidence="3" id="KW-1040">Host Golgi apparatus</keyword>
<keyword evidence="8 11" id="KW-0472">Membrane</keyword>
<reference evidence="13" key="1">
    <citation type="journal article" date="2020" name="Viruses">
        <title>Phylogenomic Analysis of Global Isolates of Canid Alphaherpesvirus 1.</title>
        <authorList>
            <person name="Lewin A.C."/>
            <person name="Coghill L.M."/>
            <person name="Mironovich M."/>
            <person name="Liu C.C."/>
            <person name="Carter R.T."/>
            <person name="Ledbetter E.C."/>
        </authorList>
    </citation>
    <scope>NUCLEOTIDE SEQUENCE</scope>
    <source>
        <strain evidence="14">ELAL-13</strain>
        <strain evidence="13">ELAL-6</strain>
    </source>
</reference>
<evidence type="ECO:0000256" key="8">
    <source>
        <dbReference type="ARBA" id="ARBA00023136"/>
    </source>
</evidence>
<protein>
    <submittedName>
        <fullName evidence="13">Envelope glycoprotein N</fullName>
    </submittedName>
</protein>
<feature type="transmembrane region" description="Helical" evidence="11">
    <location>
        <begin position="52"/>
        <end position="70"/>
    </location>
</feature>
<dbReference type="GO" id="GO:0019031">
    <property type="term" value="C:viral envelope"/>
    <property type="evidence" value="ECO:0007669"/>
    <property type="project" value="UniProtKB-KW"/>
</dbReference>
<keyword evidence="7 11" id="KW-1133">Transmembrane helix</keyword>
<dbReference type="InterPro" id="IPR008647">
    <property type="entry name" value="GN_domain"/>
</dbReference>
<dbReference type="EMBL" id="MW353138">
    <property type="protein sequence ID" value="QQL09461.1"/>
    <property type="molecule type" value="Genomic_DNA"/>
</dbReference>
<proteinExistence type="inferred from homology"/>
<dbReference type="HAMAP" id="MF_04037">
    <property type="entry name" value="HSV_GN"/>
    <property type="match status" value="1"/>
</dbReference>
<dbReference type="InterPro" id="IPR034707">
    <property type="entry name" value="HSV_GN"/>
</dbReference>
<keyword evidence="5" id="KW-1043">Host membrane</keyword>